<sequence length="216" mass="22692">MFWSYVIDRLPQISFSAWQHLWLVAQCLVLALVIALAIAFAVYRVPWLRALANGVSAVGLTIPSFALIGLLIAPMGFGVAPSVTVVTFFAALPVLRNAIVGLGEVDRSVVESARGMGMSRARVMLSIELPLAWPVILTGLRVSAQMVMGVAAVTAYALGPGLGSFIFSGLSRLGGANSLESVVVGVVGVIVLALILDLLLVGLGRLTISRGIRVNQ</sequence>
<evidence type="ECO:0000313" key="8">
    <source>
        <dbReference type="EMBL" id="GAA4189131.1"/>
    </source>
</evidence>
<dbReference type="PROSITE" id="PS50928">
    <property type="entry name" value="ABC_TM1"/>
    <property type="match status" value="1"/>
</dbReference>
<keyword evidence="9" id="KW-1185">Reference proteome</keyword>
<dbReference type="InterPro" id="IPR035906">
    <property type="entry name" value="MetI-like_sf"/>
</dbReference>
<evidence type="ECO:0000256" key="2">
    <source>
        <dbReference type="ARBA" id="ARBA00022448"/>
    </source>
</evidence>
<dbReference type="InterPro" id="IPR051204">
    <property type="entry name" value="ABC_transp_perm/SBD"/>
</dbReference>
<feature type="transmembrane region" description="Helical" evidence="6">
    <location>
        <begin position="182"/>
        <end position="203"/>
    </location>
</feature>
<dbReference type="PANTHER" id="PTHR30177">
    <property type="entry name" value="GLYCINE BETAINE/L-PROLINE TRANSPORT SYSTEM PERMEASE PROTEIN PROW"/>
    <property type="match status" value="1"/>
</dbReference>
<feature type="transmembrane region" description="Helical" evidence="6">
    <location>
        <begin position="146"/>
        <end position="170"/>
    </location>
</feature>
<evidence type="ECO:0000256" key="6">
    <source>
        <dbReference type="RuleBase" id="RU363032"/>
    </source>
</evidence>
<comment type="similarity">
    <text evidence="6">Belongs to the binding-protein-dependent transport system permease family.</text>
</comment>
<name>A0ABP8AS27_9MICO</name>
<reference evidence="9" key="1">
    <citation type="journal article" date="2019" name="Int. J. Syst. Evol. Microbiol.">
        <title>The Global Catalogue of Microorganisms (GCM) 10K type strain sequencing project: providing services to taxonomists for standard genome sequencing and annotation.</title>
        <authorList>
            <consortium name="The Broad Institute Genomics Platform"/>
            <consortium name="The Broad Institute Genome Sequencing Center for Infectious Disease"/>
            <person name="Wu L."/>
            <person name="Ma J."/>
        </authorList>
    </citation>
    <scope>NUCLEOTIDE SEQUENCE [LARGE SCALE GENOMIC DNA]</scope>
    <source>
        <strain evidence="9">JCM 17593</strain>
    </source>
</reference>
<evidence type="ECO:0000259" key="7">
    <source>
        <dbReference type="PROSITE" id="PS50928"/>
    </source>
</evidence>
<keyword evidence="4 6" id="KW-1133">Transmembrane helix</keyword>
<feature type="domain" description="ABC transmembrane type-1" evidence="7">
    <location>
        <begin position="17"/>
        <end position="200"/>
    </location>
</feature>
<dbReference type="Proteomes" id="UP001500213">
    <property type="component" value="Unassembled WGS sequence"/>
</dbReference>
<gene>
    <name evidence="8" type="ORF">GCM10022288_16410</name>
</gene>
<dbReference type="Gene3D" id="1.10.3720.10">
    <property type="entry name" value="MetI-like"/>
    <property type="match status" value="1"/>
</dbReference>
<feature type="transmembrane region" description="Helical" evidence="6">
    <location>
        <begin position="20"/>
        <end position="43"/>
    </location>
</feature>
<accession>A0ABP8AS27</accession>
<dbReference type="InterPro" id="IPR000515">
    <property type="entry name" value="MetI-like"/>
</dbReference>
<evidence type="ECO:0000256" key="3">
    <source>
        <dbReference type="ARBA" id="ARBA00022692"/>
    </source>
</evidence>
<keyword evidence="5 6" id="KW-0472">Membrane</keyword>
<dbReference type="RefSeq" id="WP_344775733.1">
    <property type="nucleotide sequence ID" value="NZ_BAABBX010000014.1"/>
</dbReference>
<evidence type="ECO:0000256" key="5">
    <source>
        <dbReference type="ARBA" id="ARBA00023136"/>
    </source>
</evidence>
<organism evidence="8 9">
    <name type="scientific">Gryllotalpicola kribbensis</name>
    <dbReference type="NCBI Taxonomy" id="993084"/>
    <lineage>
        <taxon>Bacteria</taxon>
        <taxon>Bacillati</taxon>
        <taxon>Actinomycetota</taxon>
        <taxon>Actinomycetes</taxon>
        <taxon>Micrococcales</taxon>
        <taxon>Microbacteriaceae</taxon>
        <taxon>Gryllotalpicola</taxon>
    </lineage>
</organism>
<proteinExistence type="inferred from homology"/>
<protein>
    <submittedName>
        <fullName evidence="8">ABC transporter permease</fullName>
    </submittedName>
</protein>
<keyword evidence="2 6" id="KW-0813">Transport</keyword>
<comment type="subcellular location">
    <subcellularLocation>
        <location evidence="6">Cell membrane</location>
        <topology evidence="6">Multi-pass membrane protein</topology>
    </subcellularLocation>
    <subcellularLocation>
        <location evidence="1">Membrane</location>
        <topology evidence="1">Multi-pass membrane protein</topology>
    </subcellularLocation>
</comment>
<dbReference type="Pfam" id="PF00528">
    <property type="entry name" value="BPD_transp_1"/>
    <property type="match status" value="1"/>
</dbReference>
<evidence type="ECO:0000256" key="1">
    <source>
        <dbReference type="ARBA" id="ARBA00004141"/>
    </source>
</evidence>
<evidence type="ECO:0000256" key="4">
    <source>
        <dbReference type="ARBA" id="ARBA00022989"/>
    </source>
</evidence>
<dbReference type="CDD" id="cd06261">
    <property type="entry name" value="TM_PBP2"/>
    <property type="match status" value="1"/>
</dbReference>
<evidence type="ECO:0000313" key="9">
    <source>
        <dbReference type="Proteomes" id="UP001500213"/>
    </source>
</evidence>
<feature type="transmembrane region" description="Helical" evidence="6">
    <location>
        <begin position="50"/>
        <end position="73"/>
    </location>
</feature>
<dbReference type="SUPFAM" id="SSF161098">
    <property type="entry name" value="MetI-like"/>
    <property type="match status" value="1"/>
</dbReference>
<keyword evidence="3 6" id="KW-0812">Transmembrane</keyword>
<dbReference type="EMBL" id="BAABBX010000014">
    <property type="protein sequence ID" value="GAA4189131.1"/>
    <property type="molecule type" value="Genomic_DNA"/>
</dbReference>
<comment type="caution">
    <text evidence="8">The sequence shown here is derived from an EMBL/GenBank/DDBJ whole genome shotgun (WGS) entry which is preliminary data.</text>
</comment>
<dbReference type="PANTHER" id="PTHR30177:SF4">
    <property type="entry name" value="OSMOPROTECTANT IMPORT PERMEASE PROTEIN OSMW"/>
    <property type="match status" value="1"/>
</dbReference>